<dbReference type="InterPro" id="IPR052016">
    <property type="entry name" value="Bact_Sigma-Reg"/>
</dbReference>
<dbReference type="GO" id="GO:0005524">
    <property type="term" value="F:ATP binding"/>
    <property type="evidence" value="ECO:0007669"/>
    <property type="project" value="UniProtKB-KW"/>
</dbReference>
<name>A0AA90H1F6_9ACTN</name>
<organism evidence="19">
    <name type="scientific">Streptantibioticus silvisoli</name>
    <dbReference type="NCBI Taxonomy" id="2705255"/>
    <lineage>
        <taxon>Bacteria</taxon>
        <taxon>Bacillati</taxon>
        <taxon>Actinomycetota</taxon>
        <taxon>Actinomycetes</taxon>
        <taxon>Kitasatosporales</taxon>
        <taxon>Streptomycetaceae</taxon>
        <taxon>Streptantibioticus</taxon>
    </lineage>
</organism>
<dbReference type="SMART" id="SM00091">
    <property type="entry name" value="PAS"/>
    <property type="match status" value="2"/>
</dbReference>
<evidence type="ECO:0000256" key="11">
    <source>
        <dbReference type="ARBA" id="ARBA00023211"/>
    </source>
</evidence>
<keyword evidence="8" id="KW-0067">ATP-binding</keyword>
<sequence>MAATGPPEGAGHGIPHDGAGQDRPPTSGLLDDLGVAAVVLEEDGRIALWSPQAEKLLGYTAAEALGHYANHLIVDDGDAPDAVALFERMMNETGAWAGIFPVRHKDGRIRRVELRGTRLCDAEGRAYALGLAAEETAVREMETGLALSVRLVAQSPIGLAVFDTDLRFVSVNPALERINGVPEAAHLGRTSAEALPELDNDTVTSAMREVLSTGRPLVDQHVLGRTAADPGADHAWSVSFYRLEGPGGRVLGLAASVVDITERYRSASEAATVRSRLALIADASERIGTTLDLERTAHELADLCVPALADVAAVDVLDSVLNGARGDRAAGSGQREPAAFRALAVAAARTALAVRAADQPGEVANYDPDRLITRCVTTARAVMVPHVTPRDLNRIARDEEAAGLLAEAGVHSYLAVPLIARGEVLGALDLKRARNPLPFTQDDETLATELAARAAVCIDNARWYQKQRHAALALQRHLLPHQPPERPGLEIAYRYAPAEGPTQVGGDWFDVISLTGDRTALVVGDVMGSGINAAATMGQVRTATRTLAELDLEPDALLRQLDKITTGLEAGIATCVYAVHDPRTRICRVAVAGHLPPALSRPGEPPRLLDLPTGVPLGVGGVPFEITAIQLRPGDQLVLYTDGLVETRNQSLDAGLDDLLALLGEPERPLQQTCDLLLDTLRQGNEPDDVALLVSRIGPPPAA</sequence>
<feature type="domain" description="PPM-type phosphatase" evidence="18">
    <location>
        <begin position="492"/>
        <end position="697"/>
    </location>
</feature>
<dbReference type="Pfam" id="PF01590">
    <property type="entry name" value="GAF"/>
    <property type="match status" value="1"/>
</dbReference>
<dbReference type="GO" id="GO:0046872">
    <property type="term" value="F:metal ion binding"/>
    <property type="evidence" value="ECO:0007669"/>
    <property type="project" value="UniProtKB-KW"/>
</dbReference>
<dbReference type="EMBL" id="JABXJJ020000008">
    <property type="protein sequence ID" value="MDI5969248.1"/>
    <property type="molecule type" value="Genomic_DNA"/>
</dbReference>
<dbReference type="FunFam" id="3.60.40.10:FF:000005">
    <property type="entry name" value="Serine/threonine protein phosphatase"/>
    <property type="match status" value="1"/>
</dbReference>
<dbReference type="GO" id="GO:0006355">
    <property type="term" value="P:regulation of DNA-templated transcription"/>
    <property type="evidence" value="ECO:0007669"/>
    <property type="project" value="InterPro"/>
</dbReference>
<evidence type="ECO:0000256" key="15">
    <source>
        <dbReference type="ARBA" id="ARBA00081350"/>
    </source>
</evidence>
<keyword evidence="11" id="KW-0464">Manganese</keyword>
<feature type="domain" description="PAS" evidence="17">
    <location>
        <begin position="29"/>
        <end position="93"/>
    </location>
</feature>
<dbReference type="GO" id="GO:0004722">
    <property type="term" value="F:protein serine/threonine phosphatase activity"/>
    <property type="evidence" value="ECO:0007669"/>
    <property type="project" value="UniProtKB-EC"/>
</dbReference>
<keyword evidence="5" id="KW-0547">Nucleotide-binding</keyword>
<dbReference type="PROSITE" id="PS51746">
    <property type="entry name" value="PPM_2"/>
    <property type="match status" value="1"/>
</dbReference>
<dbReference type="InterPro" id="IPR003018">
    <property type="entry name" value="GAF"/>
</dbReference>
<dbReference type="Pfam" id="PF07228">
    <property type="entry name" value="SpoIIE"/>
    <property type="match status" value="1"/>
</dbReference>
<protein>
    <recommendedName>
        <fullName evidence="1">protein-serine/threonine phosphatase</fullName>
        <ecNumber evidence="1">3.1.3.16</ecNumber>
    </recommendedName>
    <alternativeName>
        <fullName evidence="15">Protein-serine/threonine phosphatase</fullName>
    </alternativeName>
    <alternativeName>
        <fullName evidence="14">Serine/threonine-protein kinase</fullName>
    </alternativeName>
</protein>
<dbReference type="InterPro" id="IPR029016">
    <property type="entry name" value="GAF-like_dom_sf"/>
</dbReference>
<dbReference type="NCBIfam" id="TIGR00229">
    <property type="entry name" value="sensory_box"/>
    <property type="match status" value="2"/>
</dbReference>
<evidence type="ECO:0000256" key="1">
    <source>
        <dbReference type="ARBA" id="ARBA00013081"/>
    </source>
</evidence>
<dbReference type="PANTHER" id="PTHR43156:SF2">
    <property type="entry name" value="STAGE II SPORULATION PROTEIN E"/>
    <property type="match status" value="1"/>
</dbReference>
<evidence type="ECO:0000256" key="5">
    <source>
        <dbReference type="ARBA" id="ARBA00022741"/>
    </source>
</evidence>
<evidence type="ECO:0000313" key="19">
    <source>
        <dbReference type="EMBL" id="MDI5969248.1"/>
    </source>
</evidence>
<dbReference type="InterPro" id="IPR001932">
    <property type="entry name" value="PPM-type_phosphatase-like_dom"/>
</dbReference>
<dbReference type="CDD" id="cd00130">
    <property type="entry name" value="PAS"/>
    <property type="match status" value="1"/>
</dbReference>
<evidence type="ECO:0000256" key="12">
    <source>
        <dbReference type="ARBA" id="ARBA00047761"/>
    </source>
</evidence>
<comment type="catalytic activity">
    <reaction evidence="12">
        <text>O-phospho-L-seryl-[protein] + H2O = L-seryl-[protein] + phosphate</text>
        <dbReference type="Rhea" id="RHEA:20629"/>
        <dbReference type="Rhea" id="RHEA-COMP:9863"/>
        <dbReference type="Rhea" id="RHEA-COMP:11604"/>
        <dbReference type="ChEBI" id="CHEBI:15377"/>
        <dbReference type="ChEBI" id="CHEBI:29999"/>
        <dbReference type="ChEBI" id="CHEBI:43474"/>
        <dbReference type="ChEBI" id="CHEBI:83421"/>
        <dbReference type="EC" id="3.1.3.16"/>
    </reaction>
</comment>
<dbReference type="Gene3D" id="3.60.40.10">
    <property type="entry name" value="PPM-type phosphatase domain"/>
    <property type="match status" value="1"/>
</dbReference>
<evidence type="ECO:0000256" key="9">
    <source>
        <dbReference type="ARBA" id="ARBA00022842"/>
    </source>
</evidence>
<feature type="region of interest" description="Disordered" evidence="16">
    <location>
        <begin position="1"/>
        <end position="27"/>
    </location>
</feature>
<dbReference type="FunFam" id="3.30.450.20:FF:000120">
    <property type="entry name" value="PAS domain S-box protein"/>
    <property type="match status" value="1"/>
</dbReference>
<evidence type="ECO:0000256" key="8">
    <source>
        <dbReference type="ARBA" id="ARBA00022840"/>
    </source>
</evidence>
<evidence type="ECO:0000256" key="3">
    <source>
        <dbReference type="ARBA" id="ARBA00022679"/>
    </source>
</evidence>
<dbReference type="SUPFAM" id="SSF55785">
    <property type="entry name" value="PYP-like sensor domain (PAS domain)"/>
    <property type="match status" value="2"/>
</dbReference>
<accession>A0AA90H1F6</accession>
<dbReference type="PROSITE" id="PS50112">
    <property type="entry name" value="PAS"/>
    <property type="match status" value="1"/>
</dbReference>
<keyword evidence="10" id="KW-0904">Protein phosphatase</keyword>
<dbReference type="SUPFAM" id="SSF81606">
    <property type="entry name" value="PP2C-like"/>
    <property type="match status" value="1"/>
</dbReference>
<dbReference type="GO" id="GO:0016301">
    <property type="term" value="F:kinase activity"/>
    <property type="evidence" value="ECO:0007669"/>
    <property type="project" value="UniProtKB-KW"/>
</dbReference>
<evidence type="ECO:0000256" key="7">
    <source>
        <dbReference type="ARBA" id="ARBA00022801"/>
    </source>
</evidence>
<dbReference type="InterPro" id="IPR013767">
    <property type="entry name" value="PAS_fold"/>
</dbReference>
<proteinExistence type="predicted"/>
<evidence type="ECO:0000256" key="13">
    <source>
        <dbReference type="ARBA" id="ARBA00056274"/>
    </source>
</evidence>
<dbReference type="EC" id="3.1.3.16" evidence="1"/>
<dbReference type="InterPro" id="IPR000014">
    <property type="entry name" value="PAS"/>
</dbReference>
<evidence type="ECO:0000259" key="17">
    <source>
        <dbReference type="PROSITE" id="PS50112"/>
    </source>
</evidence>
<dbReference type="SUPFAM" id="SSF55781">
    <property type="entry name" value="GAF domain-like"/>
    <property type="match status" value="1"/>
</dbReference>
<evidence type="ECO:0000256" key="16">
    <source>
        <dbReference type="SAM" id="MobiDB-lite"/>
    </source>
</evidence>
<dbReference type="InterPro" id="IPR036457">
    <property type="entry name" value="PPM-type-like_dom_sf"/>
</dbReference>
<keyword evidence="2" id="KW-0597">Phosphoprotein</keyword>
<dbReference type="Pfam" id="PF00989">
    <property type="entry name" value="PAS"/>
    <property type="match status" value="1"/>
</dbReference>
<dbReference type="Gene3D" id="3.30.450.20">
    <property type="entry name" value="PAS domain"/>
    <property type="match status" value="2"/>
</dbReference>
<dbReference type="SMART" id="SM00331">
    <property type="entry name" value="PP2C_SIG"/>
    <property type="match status" value="1"/>
</dbReference>
<keyword evidence="4" id="KW-0479">Metal-binding</keyword>
<keyword evidence="7" id="KW-0378">Hydrolase</keyword>
<dbReference type="SMART" id="SM00065">
    <property type="entry name" value="GAF"/>
    <property type="match status" value="1"/>
</dbReference>
<keyword evidence="3" id="KW-0808">Transferase</keyword>
<dbReference type="Pfam" id="PF08448">
    <property type="entry name" value="PAS_4"/>
    <property type="match status" value="1"/>
</dbReference>
<dbReference type="InterPro" id="IPR013656">
    <property type="entry name" value="PAS_4"/>
</dbReference>
<keyword evidence="6" id="KW-0418">Kinase</keyword>
<evidence type="ECO:0000256" key="14">
    <source>
        <dbReference type="ARBA" id="ARBA00075117"/>
    </source>
</evidence>
<dbReference type="AlphaFoldDB" id="A0AA90H1F6"/>
<dbReference type="Gene3D" id="3.30.450.40">
    <property type="match status" value="1"/>
</dbReference>
<evidence type="ECO:0000256" key="4">
    <source>
        <dbReference type="ARBA" id="ARBA00022723"/>
    </source>
</evidence>
<dbReference type="InterPro" id="IPR035965">
    <property type="entry name" value="PAS-like_dom_sf"/>
</dbReference>
<gene>
    <name evidence="19" type="ORF">POF50_007795</name>
</gene>
<dbReference type="PANTHER" id="PTHR43156">
    <property type="entry name" value="STAGE II SPORULATION PROTEIN E-RELATED"/>
    <property type="match status" value="1"/>
</dbReference>
<comment type="caution">
    <text evidence="19">The sequence shown here is derived from an EMBL/GenBank/DDBJ whole genome shotgun (WGS) entry which is preliminary data.</text>
</comment>
<reference evidence="19" key="1">
    <citation type="submission" date="2023-05" db="EMBL/GenBank/DDBJ databases">
        <title>Streptantibioticus silvisoli sp. nov., acidotolerant actinomycetes 1 from pine litter.</title>
        <authorList>
            <person name="Swiecimska M."/>
            <person name="Golinska P."/>
            <person name="Sangal V."/>
            <person name="Wachnowicz B."/>
            <person name="Goodfellow M."/>
        </authorList>
    </citation>
    <scope>NUCLEOTIDE SEQUENCE</scope>
    <source>
        <strain evidence="19">SL13</strain>
    </source>
</reference>
<keyword evidence="9" id="KW-0460">Magnesium</keyword>
<evidence type="ECO:0000256" key="6">
    <source>
        <dbReference type="ARBA" id="ARBA00022777"/>
    </source>
</evidence>
<dbReference type="RefSeq" id="WP_271317153.1">
    <property type="nucleotide sequence ID" value="NZ_JABXJJ020000008.1"/>
</dbReference>
<comment type="function">
    <text evidence="13">Primarily acts as an independent SigF regulator that is sensitive to the osmosensory signal, mediating the cross talk of PknD with the SigF regulon. Possesses both phosphatase and kinase activities. The kinase domain functions as a classic anti-sigma factor-like kinase to phosphorylate the anti-anti-sigma factor domain at the canonical regulatory site, and the phosphatase domain antagonizes this activity.</text>
</comment>
<dbReference type="FunFam" id="3.30.450.40:FF:000035">
    <property type="entry name" value="PAS sensor protein"/>
    <property type="match status" value="1"/>
</dbReference>
<evidence type="ECO:0000256" key="2">
    <source>
        <dbReference type="ARBA" id="ARBA00022553"/>
    </source>
</evidence>
<evidence type="ECO:0000256" key="10">
    <source>
        <dbReference type="ARBA" id="ARBA00022912"/>
    </source>
</evidence>
<evidence type="ECO:0000259" key="18">
    <source>
        <dbReference type="PROSITE" id="PS51746"/>
    </source>
</evidence>